<name>A0A517YRB1_9BACT</name>
<accession>A0A517YRB1</accession>
<proteinExistence type="predicted"/>
<gene>
    <name evidence="3" type="ORF">KS4_08000</name>
</gene>
<dbReference type="Proteomes" id="UP000317369">
    <property type="component" value="Chromosome"/>
</dbReference>
<dbReference type="EMBL" id="CP036425">
    <property type="protein sequence ID" value="QDU32766.1"/>
    <property type="molecule type" value="Genomic_DNA"/>
</dbReference>
<keyword evidence="4" id="KW-1185">Reference proteome</keyword>
<keyword evidence="1" id="KW-0732">Signal</keyword>
<evidence type="ECO:0000259" key="2">
    <source>
        <dbReference type="Pfam" id="PF07589"/>
    </source>
</evidence>
<dbReference type="RefSeq" id="WP_200761540.1">
    <property type="nucleotide sequence ID" value="NZ_CP036425.1"/>
</dbReference>
<protein>
    <recommendedName>
        <fullName evidence="2">Ice-binding protein C-terminal domain-containing protein</fullName>
    </recommendedName>
</protein>
<feature type="signal peptide" evidence="1">
    <location>
        <begin position="1"/>
        <end position="23"/>
    </location>
</feature>
<reference evidence="3 4" key="1">
    <citation type="submission" date="2019-02" db="EMBL/GenBank/DDBJ databases">
        <title>Deep-cultivation of Planctomycetes and their phenomic and genomic characterization uncovers novel biology.</title>
        <authorList>
            <person name="Wiegand S."/>
            <person name="Jogler M."/>
            <person name="Boedeker C."/>
            <person name="Pinto D."/>
            <person name="Vollmers J."/>
            <person name="Rivas-Marin E."/>
            <person name="Kohn T."/>
            <person name="Peeters S.H."/>
            <person name="Heuer A."/>
            <person name="Rast P."/>
            <person name="Oberbeckmann S."/>
            <person name="Bunk B."/>
            <person name="Jeske O."/>
            <person name="Meyerdierks A."/>
            <person name="Storesund J.E."/>
            <person name="Kallscheuer N."/>
            <person name="Luecker S."/>
            <person name="Lage O.M."/>
            <person name="Pohl T."/>
            <person name="Merkel B.J."/>
            <person name="Hornburger P."/>
            <person name="Mueller R.-W."/>
            <person name="Bruemmer F."/>
            <person name="Labrenz M."/>
            <person name="Spormann A.M."/>
            <person name="Op den Camp H."/>
            <person name="Overmann J."/>
            <person name="Amann R."/>
            <person name="Jetten M.S.M."/>
            <person name="Mascher T."/>
            <person name="Medema M.H."/>
            <person name="Devos D.P."/>
            <person name="Kaster A.-K."/>
            <person name="Ovreas L."/>
            <person name="Rohde M."/>
            <person name="Galperin M.Y."/>
            <person name="Jogler C."/>
        </authorList>
    </citation>
    <scope>NUCLEOTIDE SEQUENCE [LARGE SCALE GENOMIC DNA]</scope>
    <source>
        <strain evidence="3 4">KS4</strain>
    </source>
</reference>
<organism evidence="3 4">
    <name type="scientific">Poriferisphaera corsica</name>
    <dbReference type="NCBI Taxonomy" id="2528020"/>
    <lineage>
        <taxon>Bacteria</taxon>
        <taxon>Pseudomonadati</taxon>
        <taxon>Planctomycetota</taxon>
        <taxon>Phycisphaerae</taxon>
        <taxon>Phycisphaerales</taxon>
        <taxon>Phycisphaeraceae</taxon>
        <taxon>Poriferisphaera</taxon>
    </lineage>
</organism>
<dbReference type="NCBIfam" id="TIGR02595">
    <property type="entry name" value="PEP_CTERM"/>
    <property type="match status" value="1"/>
</dbReference>
<feature type="domain" description="Ice-binding protein C-terminal" evidence="2">
    <location>
        <begin position="215"/>
        <end position="237"/>
    </location>
</feature>
<evidence type="ECO:0000256" key="1">
    <source>
        <dbReference type="SAM" id="SignalP"/>
    </source>
</evidence>
<dbReference type="AlphaFoldDB" id="A0A517YRB1"/>
<feature type="chain" id="PRO_5021928819" description="Ice-binding protein C-terminal domain-containing protein" evidence="1">
    <location>
        <begin position="24"/>
        <end position="238"/>
    </location>
</feature>
<dbReference type="KEGG" id="pcor:KS4_08000"/>
<sequence length="238" mass="25432" precursor="true">MKAFKNILVFGVVMMGMGGLSHAATQYQAEFVVSGTPEDYDSNDGFDYTAITGITAVFTVPDTLTHTDDDDYGEATVTRYYDSLSLDSLVAHTSTGDIVLPKGSDPLTDLALANVYDPAPGTTKKHVLYIDSYGIDVPTFQVELITDEGHANHGNLIKAGTPNLNLPNDQLLPTFTSAIDPSQLFSSSSAKLVSDSFRFADGVAYFDIASVQILPVPEPASLGLMGLGGLVMLRRNRA</sequence>
<dbReference type="Pfam" id="PF07589">
    <property type="entry name" value="PEP-CTERM"/>
    <property type="match status" value="1"/>
</dbReference>
<evidence type="ECO:0000313" key="3">
    <source>
        <dbReference type="EMBL" id="QDU32766.1"/>
    </source>
</evidence>
<dbReference type="InterPro" id="IPR013424">
    <property type="entry name" value="Ice-binding_C"/>
</dbReference>
<evidence type="ECO:0000313" key="4">
    <source>
        <dbReference type="Proteomes" id="UP000317369"/>
    </source>
</evidence>